<dbReference type="FunFam" id="3.40.50.1100:FF:000003">
    <property type="entry name" value="Cystathionine beta-synthase"/>
    <property type="match status" value="1"/>
</dbReference>
<dbReference type="EC" id="4.2.1.22" evidence="4"/>
<dbReference type="FunFam" id="3.40.50.1100:FF:000118">
    <property type="entry name" value="Related to CYS4-cystathionine beta-synthase"/>
    <property type="match status" value="1"/>
</dbReference>
<dbReference type="PANTHER" id="PTHR10314">
    <property type="entry name" value="CYSTATHIONINE BETA-SYNTHASE"/>
    <property type="match status" value="1"/>
</dbReference>
<gene>
    <name evidence="8" type="ORF">ASPSYDRAFT_61437</name>
</gene>
<reference evidence="9" key="1">
    <citation type="journal article" date="2017" name="Genome Biol.">
        <title>Comparative genomics reveals high biological diversity and specific adaptations in the industrially and medically important fungal genus Aspergillus.</title>
        <authorList>
            <person name="de Vries R.P."/>
            <person name="Riley R."/>
            <person name="Wiebenga A."/>
            <person name="Aguilar-Osorio G."/>
            <person name="Amillis S."/>
            <person name="Uchima C.A."/>
            <person name="Anderluh G."/>
            <person name="Asadollahi M."/>
            <person name="Askin M."/>
            <person name="Barry K."/>
            <person name="Battaglia E."/>
            <person name="Bayram O."/>
            <person name="Benocci T."/>
            <person name="Braus-Stromeyer S.A."/>
            <person name="Caldana C."/>
            <person name="Canovas D."/>
            <person name="Cerqueira G.C."/>
            <person name="Chen F."/>
            <person name="Chen W."/>
            <person name="Choi C."/>
            <person name="Clum A."/>
            <person name="Dos Santos R.A."/>
            <person name="Damasio A.R."/>
            <person name="Diallinas G."/>
            <person name="Emri T."/>
            <person name="Fekete E."/>
            <person name="Flipphi M."/>
            <person name="Freyberg S."/>
            <person name="Gallo A."/>
            <person name="Gournas C."/>
            <person name="Habgood R."/>
            <person name="Hainaut M."/>
            <person name="Harispe M.L."/>
            <person name="Henrissat B."/>
            <person name="Hilden K.S."/>
            <person name="Hope R."/>
            <person name="Hossain A."/>
            <person name="Karabika E."/>
            <person name="Karaffa L."/>
            <person name="Karanyi Z."/>
            <person name="Krasevec N."/>
            <person name="Kuo A."/>
            <person name="Kusch H."/>
            <person name="LaButti K."/>
            <person name="Lagendijk E.L."/>
            <person name="Lapidus A."/>
            <person name="Levasseur A."/>
            <person name="Lindquist E."/>
            <person name="Lipzen A."/>
            <person name="Logrieco A.F."/>
            <person name="MacCabe A."/>
            <person name="Maekelae M.R."/>
            <person name="Malavazi I."/>
            <person name="Melin P."/>
            <person name="Meyer V."/>
            <person name="Mielnichuk N."/>
            <person name="Miskei M."/>
            <person name="Molnar A.P."/>
            <person name="Mule G."/>
            <person name="Ngan C.Y."/>
            <person name="Orejas M."/>
            <person name="Orosz E."/>
            <person name="Ouedraogo J.P."/>
            <person name="Overkamp K.M."/>
            <person name="Park H.-S."/>
            <person name="Perrone G."/>
            <person name="Piumi F."/>
            <person name="Punt P.J."/>
            <person name="Ram A.F."/>
            <person name="Ramon A."/>
            <person name="Rauscher S."/>
            <person name="Record E."/>
            <person name="Riano-Pachon D.M."/>
            <person name="Robert V."/>
            <person name="Roehrig J."/>
            <person name="Ruller R."/>
            <person name="Salamov A."/>
            <person name="Salih N.S."/>
            <person name="Samson R.A."/>
            <person name="Sandor E."/>
            <person name="Sanguinetti M."/>
            <person name="Schuetze T."/>
            <person name="Sepcic K."/>
            <person name="Shelest E."/>
            <person name="Sherlock G."/>
            <person name="Sophianopoulou V."/>
            <person name="Squina F.M."/>
            <person name="Sun H."/>
            <person name="Susca A."/>
            <person name="Todd R.B."/>
            <person name="Tsang A."/>
            <person name="Unkles S.E."/>
            <person name="van de Wiele N."/>
            <person name="van Rossen-Uffink D."/>
            <person name="Oliveira J.V."/>
            <person name="Vesth T.C."/>
            <person name="Visser J."/>
            <person name="Yu J.-H."/>
            <person name="Zhou M."/>
            <person name="Andersen M.R."/>
            <person name="Archer D.B."/>
            <person name="Baker S.E."/>
            <person name="Benoit I."/>
            <person name="Brakhage A.A."/>
            <person name="Braus G.H."/>
            <person name="Fischer R."/>
            <person name="Frisvad J.C."/>
            <person name="Goldman G.H."/>
            <person name="Houbraken J."/>
            <person name="Oakley B."/>
            <person name="Pocsi I."/>
            <person name="Scazzocchio C."/>
            <person name="Seiboth B."/>
            <person name="vanKuyk P.A."/>
            <person name="Wortman J."/>
            <person name="Dyer P.S."/>
            <person name="Grigoriev I.V."/>
        </authorList>
    </citation>
    <scope>NUCLEOTIDE SEQUENCE [LARGE SCALE GENOMIC DNA]</scope>
    <source>
        <strain evidence="9">CBS 593.65</strain>
    </source>
</reference>
<comment type="pathway">
    <text evidence="2">Amino-acid biosynthesis; L-cysteine biosynthesis; L-cysteine from L-homocysteine and L-serine: step 1/2.</text>
</comment>
<dbReference type="GO" id="GO:0006535">
    <property type="term" value="P:cysteine biosynthetic process from serine"/>
    <property type="evidence" value="ECO:0007669"/>
    <property type="project" value="InterPro"/>
</dbReference>
<dbReference type="InterPro" id="IPR036052">
    <property type="entry name" value="TrpB-like_PALP_sf"/>
</dbReference>
<dbReference type="InterPro" id="IPR001926">
    <property type="entry name" value="TrpB-like_PALP"/>
</dbReference>
<evidence type="ECO:0000313" key="9">
    <source>
        <dbReference type="Proteomes" id="UP000184356"/>
    </source>
</evidence>
<dbReference type="OrthoDB" id="728at2759"/>
<dbReference type="GeneID" id="63766062"/>
<comment type="cofactor">
    <cofactor evidence="1">
        <name>pyridoxal 5'-phosphate</name>
        <dbReference type="ChEBI" id="CHEBI:597326"/>
    </cofactor>
</comment>
<comment type="similarity">
    <text evidence="3">Belongs to the cysteine synthase/cystathionine beta-synthase family.</text>
</comment>
<proteinExistence type="inferred from homology"/>
<dbReference type="STRING" id="1036612.A0A1L9T415"/>
<dbReference type="Gene3D" id="3.40.50.1100">
    <property type="match status" value="2"/>
</dbReference>
<evidence type="ECO:0000313" key="8">
    <source>
        <dbReference type="EMBL" id="OJJ54091.1"/>
    </source>
</evidence>
<dbReference type="PROSITE" id="PS00901">
    <property type="entry name" value="CYS_SYNTHASE"/>
    <property type="match status" value="1"/>
</dbReference>
<evidence type="ECO:0000259" key="7">
    <source>
        <dbReference type="Pfam" id="PF00291"/>
    </source>
</evidence>
<dbReference type="CDD" id="cd01561">
    <property type="entry name" value="CBS_like"/>
    <property type="match status" value="1"/>
</dbReference>
<accession>A0A1L9T415</accession>
<dbReference type="RefSeq" id="XP_040697897.1">
    <property type="nucleotide sequence ID" value="XM_040849989.1"/>
</dbReference>
<keyword evidence="9" id="KW-1185">Reference proteome</keyword>
<keyword evidence="5" id="KW-0663">Pyridoxal phosphate</keyword>
<name>A0A1L9T415_9EURO</name>
<organism evidence="8 9">
    <name type="scientific">Aspergillus sydowii CBS 593.65</name>
    <dbReference type="NCBI Taxonomy" id="1036612"/>
    <lineage>
        <taxon>Eukaryota</taxon>
        <taxon>Fungi</taxon>
        <taxon>Dikarya</taxon>
        <taxon>Ascomycota</taxon>
        <taxon>Pezizomycotina</taxon>
        <taxon>Eurotiomycetes</taxon>
        <taxon>Eurotiomycetidae</taxon>
        <taxon>Eurotiales</taxon>
        <taxon>Aspergillaceae</taxon>
        <taxon>Aspergillus</taxon>
        <taxon>Aspergillus subgen. Nidulantes</taxon>
    </lineage>
</organism>
<evidence type="ECO:0000256" key="1">
    <source>
        <dbReference type="ARBA" id="ARBA00001933"/>
    </source>
</evidence>
<dbReference type="Proteomes" id="UP000184356">
    <property type="component" value="Unassembled WGS sequence"/>
</dbReference>
<dbReference type="InterPro" id="IPR001216">
    <property type="entry name" value="P-phosphate_BS"/>
</dbReference>
<comment type="catalytic activity">
    <reaction evidence="6">
        <text>L-homocysteine + L-serine = L,L-cystathionine + H2O</text>
        <dbReference type="Rhea" id="RHEA:10112"/>
        <dbReference type="ChEBI" id="CHEBI:15377"/>
        <dbReference type="ChEBI" id="CHEBI:33384"/>
        <dbReference type="ChEBI" id="CHEBI:58161"/>
        <dbReference type="ChEBI" id="CHEBI:58199"/>
        <dbReference type="EC" id="4.2.1.22"/>
    </reaction>
</comment>
<evidence type="ECO:0000256" key="3">
    <source>
        <dbReference type="ARBA" id="ARBA00007103"/>
    </source>
</evidence>
<feature type="domain" description="Tryptophan synthase beta chain-like PALP" evidence="7">
    <location>
        <begin position="11"/>
        <end position="314"/>
    </location>
</feature>
<protein>
    <recommendedName>
        <fullName evidence="4">cystathionine beta-synthase</fullName>
        <ecNumber evidence="4">4.2.1.22</ecNumber>
    </recommendedName>
</protein>
<sequence length="339" mass="37128">MSHLNHPSASITEYIGNTPLVHLQRLPRSLGIHAKIYAKLEFFNAGGSVKDRIAKRMVEQAEREGLIKPGDTLIEATSGNTGIAIALIAAARGYKCTIVLSEKMSLEKEQVLKALGATVIRTPVGVPCESDESIFGVARRLREETPNSWILDQYNNPENPRAHEFGTAEEIWSQTEGEVDILVAGAGTGGTLTGLARGLRRKEKRNGRDVVIVGVDPVGSVLARPEVLNEQKGEYRVEGIGYDFVPGVLDQAAPDVWVKTSDEGSFWFARRLVEEEGILCGGSSGAAFAGLVQYLRAHPEDNTDHRTIVLIFPDSLRNYLTTFADDSWMEKNGFPKDQL</sequence>
<evidence type="ECO:0000256" key="4">
    <source>
        <dbReference type="ARBA" id="ARBA00012041"/>
    </source>
</evidence>
<dbReference type="Pfam" id="PF00291">
    <property type="entry name" value="PALP"/>
    <property type="match status" value="1"/>
</dbReference>
<dbReference type="EMBL" id="KV878595">
    <property type="protein sequence ID" value="OJJ54091.1"/>
    <property type="molecule type" value="Genomic_DNA"/>
</dbReference>
<dbReference type="GO" id="GO:0004122">
    <property type="term" value="F:cystathionine beta-synthase activity"/>
    <property type="evidence" value="ECO:0007669"/>
    <property type="project" value="UniProtKB-EC"/>
</dbReference>
<evidence type="ECO:0000256" key="5">
    <source>
        <dbReference type="ARBA" id="ARBA00022898"/>
    </source>
</evidence>
<dbReference type="VEuPathDB" id="FungiDB:ASPSYDRAFT_61437"/>
<evidence type="ECO:0000256" key="6">
    <source>
        <dbReference type="ARBA" id="ARBA00047490"/>
    </source>
</evidence>
<dbReference type="InterPro" id="IPR050214">
    <property type="entry name" value="Cys_Synth/Cystath_Beta-Synth"/>
</dbReference>
<dbReference type="AlphaFoldDB" id="A0A1L9T415"/>
<dbReference type="SUPFAM" id="SSF53686">
    <property type="entry name" value="Tryptophan synthase beta subunit-like PLP-dependent enzymes"/>
    <property type="match status" value="1"/>
</dbReference>
<evidence type="ECO:0000256" key="2">
    <source>
        <dbReference type="ARBA" id="ARBA00005003"/>
    </source>
</evidence>